<dbReference type="PANTHER" id="PTHR34512">
    <property type="entry name" value="CELL SURFACE PROTEIN"/>
    <property type="match status" value="1"/>
</dbReference>
<reference evidence="4 5" key="1">
    <citation type="submission" date="2019-02" db="EMBL/GenBank/DDBJ databases">
        <title>Deep-cultivation of Planctomycetes and their phenomic and genomic characterization uncovers novel biology.</title>
        <authorList>
            <person name="Wiegand S."/>
            <person name="Jogler M."/>
            <person name="Boedeker C."/>
            <person name="Pinto D."/>
            <person name="Vollmers J."/>
            <person name="Rivas-Marin E."/>
            <person name="Kohn T."/>
            <person name="Peeters S.H."/>
            <person name="Heuer A."/>
            <person name="Rast P."/>
            <person name="Oberbeckmann S."/>
            <person name="Bunk B."/>
            <person name="Jeske O."/>
            <person name="Meyerdierks A."/>
            <person name="Storesund J.E."/>
            <person name="Kallscheuer N."/>
            <person name="Luecker S."/>
            <person name="Lage O.M."/>
            <person name="Pohl T."/>
            <person name="Merkel B.J."/>
            <person name="Hornburger P."/>
            <person name="Mueller R.-W."/>
            <person name="Bruemmer F."/>
            <person name="Labrenz M."/>
            <person name="Spormann A.M."/>
            <person name="Op den Camp H."/>
            <person name="Overmann J."/>
            <person name="Amann R."/>
            <person name="Jetten M.S.M."/>
            <person name="Mascher T."/>
            <person name="Medema M.H."/>
            <person name="Devos D.P."/>
            <person name="Kaster A.-K."/>
            <person name="Ovreas L."/>
            <person name="Rohde M."/>
            <person name="Galperin M.Y."/>
            <person name="Jogler C."/>
        </authorList>
    </citation>
    <scope>NUCLEOTIDE SEQUENCE [LARGE SCALE GENOMIC DNA]</scope>
    <source>
        <strain evidence="4 5">Pan153</strain>
    </source>
</reference>
<dbReference type="SUPFAM" id="SSF50998">
    <property type="entry name" value="Quinoprotein alcohol dehydrogenase-like"/>
    <property type="match status" value="2"/>
</dbReference>
<dbReference type="RefSeq" id="WP_145455956.1">
    <property type="nucleotide sequence ID" value="NZ_CP036317.1"/>
</dbReference>
<evidence type="ECO:0000259" key="3">
    <source>
        <dbReference type="Pfam" id="PF13360"/>
    </source>
</evidence>
<feature type="domain" description="Pyrrolo-quinoline quinone repeat" evidence="3">
    <location>
        <begin position="494"/>
        <end position="619"/>
    </location>
</feature>
<evidence type="ECO:0000313" key="4">
    <source>
        <dbReference type="EMBL" id="QDV17856.1"/>
    </source>
</evidence>
<dbReference type="InterPro" id="IPR018391">
    <property type="entry name" value="PQQ_b-propeller_rpt"/>
</dbReference>
<dbReference type="Proteomes" id="UP000320839">
    <property type="component" value="Chromosome"/>
</dbReference>
<evidence type="ECO:0000256" key="2">
    <source>
        <dbReference type="SAM" id="SignalP"/>
    </source>
</evidence>
<organism evidence="4 5">
    <name type="scientific">Gimesia panareensis</name>
    <dbReference type="NCBI Taxonomy" id="2527978"/>
    <lineage>
        <taxon>Bacteria</taxon>
        <taxon>Pseudomonadati</taxon>
        <taxon>Planctomycetota</taxon>
        <taxon>Planctomycetia</taxon>
        <taxon>Planctomycetales</taxon>
        <taxon>Planctomycetaceae</taxon>
        <taxon>Gimesia</taxon>
    </lineage>
</organism>
<feature type="compositionally biased region" description="Polar residues" evidence="1">
    <location>
        <begin position="1566"/>
        <end position="1576"/>
    </location>
</feature>
<dbReference type="EMBL" id="CP036317">
    <property type="protein sequence ID" value="QDV17856.1"/>
    <property type="molecule type" value="Genomic_DNA"/>
</dbReference>
<dbReference type="SMART" id="SM00564">
    <property type="entry name" value="PQQ"/>
    <property type="match status" value="6"/>
</dbReference>
<proteinExistence type="predicted"/>
<dbReference type="Pfam" id="PF13360">
    <property type="entry name" value="PQQ_2"/>
    <property type="match status" value="2"/>
</dbReference>
<dbReference type="InterPro" id="IPR011047">
    <property type="entry name" value="Quinoprotein_ADH-like_sf"/>
</dbReference>
<dbReference type="InterPro" id="IPR015943">
    <property type="entry name" value="WD40/YVTN_repeat-like_dom_sf"/>
</dbReference>
<keyword evidence="2" id="KW-0732">Signal</keyword>
<evidence type="ECO:0000313" key="5">
    <source>
        <dbReference type="Proteomes" id="UP000320839"/>
    </source>
</evidence>
<feature type="chain" id="PRO_5021761854" evidence="2">
    <location>
        <begin position="29"/>
        <end position="1576"/>
    </location>
</feature>
<sequence length="1576" mass="179148" precursor="true">MHFIRLNRTITLTVITSLCLVIAPALQADEKADQPFQPNNQKEAKPQPPPLNQLKQILQGLFGKGKPAANQQADKNGKKRTPDYYRYPQDLEQERRFKSVKQLIQSQQWEAAREKLQLMLENSLNLLVHIPGERGLITDRELIYELLELLPEDQQQKFDRQYTALAEKLFNDAQQNDASPEQFAEIATRFASTPAGARAMNYLISYHMERKEFGLAEQYVARLLKYQPPLTRSPQWRTKAAYILKQTGNQELTTQLLNSSSVAIDLNQPIQIGGATEKPLTWLEKQQILGSTGNQPVDEWPMLFGSPSHAARARQADPLLIPRWSYPLTSNHSIQAQLNLIQEDLTSADQAAIPALPPLAIDGKIVFRTLKGVQVLDAETGAPLWQSALENSPEEAFIKAQLKGQQIPQARGLFDPTPQTRSFSVYNGSDPDSHALTSLMYRNANWGSQSSDGEHLFILESMRLNLSASGTSRNLNRFRRRRGDYEEDFWSSNQLVAYDLKTGQPRWKVGGTRFDEPFDLPLAGTFFFGAPTPSGNELYIIGERDREIRVYALDPETGAERWSQQIGNPEQDIALDMVRRWWIAPVAVDQGILICPTTIGLLTAIGQLNHSILWSARYTTSDSDENGQHFNRINQTSFEPLNQRWTPSAPIIIENKVVYTPPDEEALICLDLITGIPLWTKRAKEAMLYMAGVADGKILMVGLNGVTAISLKTGKNSWQTTFDKSAGTPSGQAVIADQHLHVPLQSGQVWTFDVASGKVINKLFNANASQPLGNLVIHRGQFLSLSTRGLVSYEQKQTFENQIEKIKQQNPTSPLALYKESELLMMSRRYTQAYSQLQQIDRGQLPTEYQDKYHLLLVHCLTELIRSDFQQHDDLVTELQQKVSSDSERLELQRLLIERARARHEFPRALTLLQELGQAPADTFFQTQNTETQIDCWIAGQAEDLWQQALPTEREQFAQYLSQRAAQLLNSSSQDQARFLRQFGFHTATIPVLRQLIDHSLQSDEFYDAELWLSRLIRQQQPELSAEGLAGMIQLCVKHQLFADAKYYLEQLAACDPQLTLPDNQTVEQVMTSTLKRLREQSEQHPQPGWRPEKLKLIVGGSGRYYTSREQTLDTSDSNLPYFDAHSLTVDPRENRLAVTETHSNHLIWSAPLRSISQSRSSSFNESELVGHNLILQHRDMLHLFDLVDHKLIWSQKLEREQSNRSYPNMFNRTPAPLGTESSLIHRHHPSLAIRNVGMIAAANAEYTCFYSRRKIILVDTRTGQIRWTHENMEQDTRVLGDDRQIYIVSRNREPRKILRVSDGRQIEPDENVRLLDHAIFQGDTSFVGITSPNDPKRPGQTAGQTSVFAFQPGSKDLIWNLDFPRDSRFGISSQHFLSVLDPGGELKIVDLRTGRVQTMETIPQEELNDHKDFYVVVNDTHLYCVGHSQARNTISVSVPSVPVNGILAVYLRQTGKRIWKQDFEKKHLVLDDQNLLPVILLVSRDYLRTGNRSTSIIHLEALDKQTGKNLLNWKAPMDSNIRNIRVDYRQKMMELLTYSARILLYDASELALNHKTAPDAPGQPEQATKPNQEKK</sequence>
<dbReference type="PANTHER" id="PTHR34512:SF30">
    <property type="entry name" value="OUTER MEMBRANE PROTEIN ASSEMBLY FACTOR BAMB"/>
    <property type="match status" value="1"/>
</dbReference>
<feature type="domain" description="Pyrrolo-quinoline quinone repeat" evidence="3">
    <location>
        <begin position="653"/>
        <end position="813"/>
    </location>
</feature>
<accession>A0A518FNC9</accession>
<feature type="region of interest" description="Disordered" evidence="1">
    <location>
        <begin position="1556"/>
        <end position="1576"/>
    </location>
</feature>
<dbReference type="InterPro" id="IPR002372">
    <property type="entry name" value="PQQ_rpt_dom"/>
</dbReference>
<feature type="region of interest" description="Disordered" evidence="1">
    <location>
        <begin position="65"/>
        <end position="84"/>
    </location>
</feature>
<evidence type="ECO:0000256" key="1">
    <source>
        <dbReference type="SAM" id="MobiDB-lite"/>
    </source>
</evidence>
<feature type="signal peptide" evidence="2">
    <location>
        <begin position="1"/>
        <end position="28"/>
    </location>
</feature>
<name>A0A518FNC9_9PLAN</name>
<dbReference type="OrthoDB" id="242013at2"/>
<protein>
    <submittedName>
        <fullName evidence="4">Outer membrane biogenesis protein BamB</fullName>
    </submittedName>
</protein>
<dbReference type="Gene3D" id="2.130.10.10">
    <property type="entry name" value="YVTN repeat-like/Quinoprotein amine dehydrogenase"/>
    <property type="match status" value="3"/>
</dbReference>
<gene>
    <name evidence="4" type="ORF">Pan153_25120</name>
</gene>